<dbReference type="PANTHER" id="PTHR28026:SF9">
    <property type="entry name" value="2-HYDROXY-PALMITIC ACID DIOXYGENASE MPO1"/>
    <property type="match status" value="1"/>
</dbReference>
<organism evidence="2 3">
    <name type="scientific">Mycena pura</name>
    <dbReference type="NCBI Taxonomy" id="153505"/>
    <lineage>
        <taxon>Eukaryota</taxon>
        <taxon>Fungi</taxon>
        <taxon>Dikarya</taxon>
        <taxon>Basidiomycota</taxon>
        <taxon>Agaricomycotina</taxon>
        <taxon>Agaricomycetes</taxon>
        <taxon>Agaricomycetidae</taxon>
        <taxon>Agaricales</taxon>
        <taxon>Marasmiineae</taxon>
        <taxon>Mycenaceae</taxon>
        <taxon>Mycena</taxon>
    </lineage>
</organism>
<evidence type="ECO:0008006" key="4">
    <source>
        <dbReference type="Google" id="ProtNLM"/>
    </source>
</evidence>
<dbReference type="InterPro" id="IPR009305">
    <property type="entry name" value="Mpo1-like"/>
</dbReference>
<proteinExistence type="predicted"/>
<evidence type="ECO:0000313" key="3">
    <source>
        <dbReference type="Proteomes" id="UP001219525"/>
    </source>
</evidence>
<keyword evidence="1" id="KW-1133">Transmembrane helix</keyword>
<evidence type="ECO:0000313" key="2">
    <source>
        <dbReference type="EMBL" id="KAJ7228942.1"/>
    </source>
</evidence>
<dbReference type="GO" id="GO:0016020">
    <property type="term" value="C:membrane"/>
    <property type="evidence" value="ECO:0007669"/>
    <property type="project" value="GOC"/>
</dbReference>
<dbReference type="GO" id="GO:0005783">
    <property type="term" value="C:endoplasmic reticulum"/>
    <property type="evidence" value="ECO:0007669"/>
    <property type="project" value="TreeGrafter"/>
</dbReference>
<feature type="transmembrane region" description="Helical" evidence="1">
    <location>
        <begin position="161"/>
        <end position="182"/>
    </location>
</feature>
<name>A0AAD6YTP9_9AGAR</name>
<keyword evidence="3" id="KW-1185">Reference proteome</keyword>
<feature type="transmembrane region" description="Helical" evidence="1">
    <location>
        <begin position="26"/>
        <end position="45"/>
    </location>
</feature>
<dbReference type="AlphaFoldDB" id="A0AAD6YTP9"/>
<comment type="caution">
    <text evidence="2">The sequence shown here is derived from an EMBL/GenBank/DDBJ whole genome shotgun (WGS) entry which is preliminary data.</text>
</comment>
<dbReference type="PANTHER" id="PTHR28026">
    <property type="entry name" value="DUF962 DOMAIN PROTEIN (AFU_ORTHOLOGUE AFUA_8G05310)"/>
    <property type="match status" value="1"/>
</dbReference>
<keyword evidence="1" id="KW-0472">Membrane</keyword>
<dbReference type="Pfam" id="PF06127">
    <property type="entry name" value="Mpo1-like"/>
    <property type="match status" value="1"/>
</dbReference>
<sequence>MSLSPSTLFDIYSQFAFYGAYHTNRINILIHIICVPLILCALFQLSNECSKTDDLSGSAQAMASHVLVFPVHHTFSDYLVFDFNFPALAAAAYFAYYFALEPVAALLYAPLMVLSVLTATAFARSPSYMTQAAILHAACWIAQFLGHGLAEKRSPALLDNILGAVVLAPFFVHLEILFALGYRPEMHKRLTNEIGKEIAKMGKVQGDRRRGPATKAI</sequence>
<dbReference type="Proteomes" id="UP001219525">
    <property type="component" value="Unassembled WGS sequence"/>
</dbReference>
<protein>
    <recommendedName>
        <fullName evidence="4">DUF962-domain-containing protein</fullName>
    </recommendedName>
</protein>
<feature type="transmembrane region" description="Helical" evidence="1">
    <location>
        <begin position="79"/>
        <end position="99"/>
    </location>
</feature>
<evidence type="ECO:0000256" key="1">
    <source>
        <dbReference type="SAM" id="Phobius"/>
    </source>
</evidence>
<dbReference type="EMBL" id="JARJCW010000002">
    <property type="protein sequence ID" value="KAJ7228942.1"/>
    <property type="molecule type" value="Genomic_DNA"/>
</dbReference>
<gene>
    <name evidence="2" type="ORF">GGX14DRAFT_616000</name>
</gene>
<dbReference type="GO" id="GO:0046521">
    <property type="term" value="P:sphingoid catabolic process"/>
    <property type="evidence" value="ECO:0007669"/>
    <property type="project" value="TreeGrafter"/>
</dbReference>
<keyword evidence="1" id="KW-0812">Transmembrane</keyword>
<feature type="transmembrane region" description="Helical" evidence="1">
    <location>
        <begin position="105"/>
        <end position="123"/>
    </location>
</feature>
<reference evidence="2" key="1">
    <citation type="submission" date="2023-03" db="EMBL/GenBank/DDBJ databases">
        <title>Massive genome expansion in bonnet fungi (Mycena s.s.) driven by repeated elements and novel gene families across ecological guilds.</title>
        <authorList>
            <consortium name="Lawrence Berkeley National Laboratory"/>
            <person name="Harder C.B."/>
            <person name="Miyauchi S."/>
            <person name="Viragh M."/>
            <person name="Kuo A."/>
            <person name="Thoen E."/>
            <person name="Andreopoulos B."/>
            <person name="Lu D."/>
            <person name="Skrede I."/>
            <person name="Drula E."/>
            <person name="Henrissat B."/>
            <person name="Morin E."/>
            <person name="Kohler A."/>
            <person name="Barry K."/>
            <person name="LaButti K."/>
            <person name="Morin E."/>
            <person name="Salamov A."/>
            <person name="Lipzen A."/>
            <person name="Mereny Z."/>
            <person name="Hegedus B."/>
            <person name="Baldrian P."/>
            <person name="Stursova M."/>
            <person name="Weitz H."/>
            <person name="Taylor A."/>
            <person name="Grigoriev I.V."/>
            <person name="Nagy L.G."/>
            <person name="Martin F."/>
            <person name="Kauserud H."/>
        </authorList>
    </citation>
    <scope>NUCLEOTIDE SEQUENCE</scope>
    <source>
        <strain evidence="2">9144</strain>
    </source>
</reference>
<accession>A0AAD6YTP9</accession>